<keyword evidence="2" id="KW-1003">Cell membrane</keyword>
<dbReference type="FunFam" id="2.60.40.60:FF:000007">
    <property type="entry name" value="Protocadherin alpha 2"/>
    <property type="match status" value="1"/>
</dbReference>
<evidence type="ECO:0000313" key="15">
    <source>
        <dbReference type="Proteomes" id="UP000812440"/>
    </source>
</evidence>
<keyword evidence="15" id="KW-1185">Reference proteome</keyword>
<keyword evidence="8 12" id="KW-1133">Transmembrane helix</keyword>
<evidence type="ECO:0000256" key="3">
    <source>
        <dbReference type="ARBA" id="ARBA00022692"/>
    </source>
</evidence>
<dbReference type="InterPro" id="IPR002126">
    <property type="entry name" value="Cadherin-like_dom"/>
</dbReference>
<keyword evidence="5" id="KW-0677">Repeat</keyword>
<dbReference type="SUPFAM" id="SSF49313">
    <property type="entry name" value="Cadherin-like"/>
    <property type="match status" value="5"/>
</dbReference>
<feature type="transmembrane region" description="Helical" evidence="12">
    <location>
        <begin position="539"/>
        <end position="558"/>
    </location>
</feature>
<keyword evidence="7" id="KW-0130">Cell adhesion</keyword>
<dbReference type="PRINTS" id="PR00205">
    <property type="entry name" value="CADHERIN"/>
</dbReference>
<name>A0A8T2J178_9PIPI</name>
<dbReference type="PROSITE" id="PS50268">
    <property type="entry name" value="CADHERIN_2"/>
    <property type="match status" value="5"/>
</dbReference>
<dbReference type="GO" id="GO:0005886">
    <property type="term" value="C:plasma membrane"/>
    <property type="evidence" value="ECO:0007669"/>
    <property type="project" value="UniProtKB-SubCell"/>
</dbReference>
<feature type="domain" description="Cadherin" evidence="13">
    <location>
        <begin position="196"/>
        <end position="299"/>
    </location>
</feature>
<evidence type="ECO:0000256" key="12">
    <source>
        <dbReference type="SAM" id="Phobius"/>
    </source>
</evidence>
<dbReference type="GO" id="GO:0007156">
    <property type="term" value="P:homophilic cell adhesion via plasma membrane adhesion molecules"/>
    <property type="evidence" value="ECO:0007669"/>
    <property type="project" value="InterPro"/>
</dbReference>
<evidence type="ECO:0000256" key="7">
    <source>
        <dbReference type="ARBA" id="ARBA00022889"/>
    </source>
</evidence>
<dbReference type="InterPro" id="IPR050174">
    <property type="entry name" value="Protocadherin/Cadherin-CA"/>
</dbReference>
<evidence type="ECO:0000256" key="11">
    <source>
        <dbReference type="PROSITE-ProRule" id="PRU00043"/>
    </source>
</evidence>
<dbReference type="PANTHER" id="PTHR24028:SF333">
    <property type="entry name" value="PROTOCADHERIN GAMMA-C5"/>
    <property type="match status" value="1"/>
</dbReference>
<comment type="caution">
    <text evidence="14">The sequence shown here is derived from an EMBL/GenBank/DDBJ whole genome shotgun (WGS) entry which is preliminary data.</text>
</comment>
<reference evidence="14" key="1">
    <citation type="thesis" date="2020" institute="ProQuest LLC" country="789 East Eisenhower Parkway, Ann Arbor, MI, USA">
        <title>Comparative Genomics and Chromosome Evolution.</title>
        <authorList>
            <person name="Mudd A.B."/>
        </authorList>
    </citation>
    <scope>NUCLEOTIDE SEQUENCE</scope>
    <source>
        <strain evidence="14">Female2</strain>
        <tissue evidence="14">Blood</tissue>
    </source>
</reference>
<feature type="domain" description="Cadherin" evidence="13">
    <location>
        <begin position="88"/>
        <end position="195"/>
    </location>
</feature>
<dbReference type="SMART" id="SM00112">
    <property type="entry name" value="CA"/>
    <property type="match status" value="5"/>
</dbReference>
<dbReference type="FunFam" id="2.60.40.60:FF:000001">
    <property type="entry name" value="Protocadherin alpha 2"/>
    <property type="match status" value="1"/>
</dbReference>
<proteinExistence type="predicted"/>
<dbReference type="GO" id="GO:0005509">
    <property type="term" value="F:calcium ion binding"/>
    <property type="evidence" value="ECO:0007669"/>
    <property type="project" value="UniProtKB-UniRule"/>
</dbReference>
<sequence>MAKDPDVGINGIKNYKIDKNPYFSLSVKIRKDGTLIPELILERVLDREEKKEHRLILTAVDGGEPVRSGHCQITVIVLDFNDNAPVFFKPIYKTILLENSKLDTILITLNATDLDEGPNSEIEYYFDNHNLDSALEIFSLNSQTGEVYIKGIVDYEVLTFYELSIRAKDKGIPVLEGRCLVQIEIEDVNDNSPEIILTSASTYVPENAPLETAVAFFTVKDKDSGKNGEVKLDISHNLPFTIKYFNSQYSLVTNGLLDREKISQYAVQLIATDLGSPALQTQTTVRFNVSDINDNPPHFLLEYYEASIKENNEPGSFLCAVSAFDLDEGVNAELTYSLIESKIDGSSVSSFVYINPKSGSIYAQRAFDYEQNPFFQITVRVEDAGFPRLFSDITVSVFVLDTNDNYPTVLYPPHLKQLISDILSEKIPQSASVGYLVTKVSAVDLDSGHNAWLQFSLDKETDVTLFKISESTGEIRTIRNFHELDSTEQQLVILVSDHGDPSLTTTVTIVINIVDNVLQESSKSNDFKIHSNPKQDLTLYYYFSGSISVVSLVLLYFVSKCVKKKMTVVVEAFTSSKYVKQNIIQAYVTVPPTLYLNTEGL</sequence>
<protein>
    <recommendedName>
        <fullName evidence="13">Cadherin domain-containing protein</fullName>
    </recommendedName>
</protein>
<evidence type="ECO:0000256" key="4">
    <source>
        <dbReference type="ARBA" id="ARBA00022729"/>
    </source>
</evidence>
<dbReference type="InterPro" id="IPR020894">
    <property type="entry name" value="Cadherin_CS"/>
</dbReference>
<keyword evidence="4" id="KW-0732">Signal</keyword>
<evidence type="ECO:0000256" key="10">
    <source>
        <dbReference type="ARBA" id="ARBA00023180"/>
    </source>
</evidence>
<evidence type="ECO:0000256" key="9">
    <source>
        <dbReference type="ARBA" id="ARBA00023136"/>
    </source>
</evidence>
<gene>
    <name evidence="14" type="ORF">GDO86_005268</name>
</gene>
<keyword evidence="9 12" id="KW-0472">Membrane</keyword>
<dbReference type="FunFam" id="2.60.40.60:FF:000002">
    <property type="entry name" value="Protocadherin alpha 2"/>
    <property type="match status" value="1"/>
</dbReference>
<evidence type="ECO:0000313" key="14">
    <source>
        <dbReference type="EMBL" id="KAG8439009.1"/>
    </source>
</evidence>
<dbReference type="PROSITE" id="PS00232">
    <property type="entry name" value="CADHERIN_1"/>
    <property type="match status" value="3"/>
</dbReference>
<dbReference type="Gene3D" id="2.60.40.60">
    <property type="entry name" value="Cadherins"/>
    <property type="match status" value="5"/>
</dbReference>
<dbReference type="Pfam" id="PF00028">
    <property type="entry name" value="Cadherin"/>
    <property type="match status" value="4"/>
</dbReference>
<dbReference type="Proteomes" id="UP000812440">
    <property type="component" value="Chromosome 3"/>
</dbReference>
<dbReference type="FunFam" id="2.60.40.60:FF:000129">
    <property type="entry name" value="protocadherin alpha-C2 isoform X1"/>
    <property type="match status" value="1"/>
</dbReference>
<evidence type="ECO:0000256" key="5">
    <source>
        <dbReference type="ARBA" id="ARBA00022737"/>
    </source>
</evidence>
<dbReference type="InterPro" id="IPR015919">
    <property type="entry name" value="Cadherin-like_sf"/>
</dbReference>
<organism evidence="14 15">
    <name type="scientific">Hymenochirus boettgeri</name>
    <name type="common">Congo dwarf clawed frog</name>
    <dbReference type="NCBI Taxonomy" id="247094"/>
    <lineage>
        <taxon>Eukaryota</taxon>
        <taxon>Metazoa</taxon>
        <taxon>Chordata</taxon>
        <taxon>Craniata</taxon>
        <taxon>Vertebrata</taxon>
        <taxon>Euteleostomi</taxon>
        <taxon>Amphibia</taxon>
        <taxon>Batrachia</taxon>
        <taxon>Anura</taxon>
        <taxon>Pipoidea</taxon>
        <taxon>Pipidae</taxon>
        <taxon>Pipinae</taxon>
        <taxon>Hymenochirus</taxon>
    </lineage>
</organism>
<dbReference type="AlphaFoldDB" id="A0A8T2J178"/>
<dbReference type="FunFam" id="2.60.40.60:FF:000004">
    <property type="entry name" value="Protocadherin 1 gamma 2"/>
    <property type="match status" value="1"/>
</dbReference>
<feature type="domain" description="Cadherin" evidence="13">
    <location>
        <begin position="419"/>
        <end position="515"/>
    </location>
</feature>
<comment type="subcellular location">
    <subcellularLocation>
        <location evidence="1">Cell membrane</location>
        <topology evidence="1">Single-pass type I membrane protein</topology>
    </subcellularLocation>
</comment>
<dbReference type="PANTHER" id="PTHR24028">
    <property type="entry name" value="CADHERIN-87A"/>
    <property type="match status" value="1"/>
</dbReference>
<evidence type="ECO:0000256" key="1">
    <source>
        <dbReference type="ARBA" id="ARBA00004251"/>
    </source>
</evidence>
<keyword evidence="6 11" id="KW-0106">Calcium</keyword>
<feature type="domain" description="Cadherin" evidence="13">
    <location>
        <begin position="300"/>
        <end position="409"/>
    </location>
</feature>
<keyword evidence="3 12" id="KW-0812">Transmembrane</keyword>
<dbReference type="EMBL" id="JAACNH010000006">
    <property type="protein sequence ID" value="KAG8439009.1"/>
    <property type="molecule type" value="Genomic_DNA"/>
</dbReference>
<evidence type="ECO:0000256" key="8">
    <source>
        <dbReference type="ARBA" id="ARBA00022989"/>
    </source>
</evidence>
<keyword evidence="10" id="KW-0325">Glycoprotein</keyword>
<evidence type="ECO:0000256" key="2">
    <source>
        <dbReference type="ARBA" id="ARBA00022475"/>
    </source>
</evidence>
<feature type="domain" description="Cadherin" evidence="13">
    <location>
        <begin position="2"/>
        <end position="87"/>
    </location>
</feature>
<dbReference type="CDD" id="cd11304">
    <property type="entry name" value="Cadherin_repeat"/>
    <property type="match status" value="5"/>
</dbReference>
<dbReference type="OrthoDB" id="6252479at2759"/>
<evidence type="ECO:0000259" key="13">
    <source>
        <dbReference type="PROSITE" id="PS50268"/>
    </source>
</evidence>
<evidence type="ECO:0000256" key="6">
    <source>
        <dbReference type="ARBA" id="ARBA00022837"/>
    </source>
</evidence>
<accession>A0A8T2J178</accession>